<dbReference type="AlphaFoldDB" id="A0A6C2C626"/>
<dbReference type="Proteomes" id="UP000371977">
    <property type="component" value="Unassembled WGS sequence"/>
</dbReference>
<reference evidence="1 2" key="1">
    <citation type="submission" date="2019-01" db="EMBL/GenBank/DDBJ databases">
        <title>Weissella sp. nov., a novel lactic acid bacterium isolated from animal feces.</title>
        <authorList>
            <person name="Wang L.-T."/>
        </authorList>
    </citation>
    <scope>NUCLEOTIDE SEQUENCE [LARGE SCALE GENOMIC DNA]</scope>
    <source>
        <strain evidence="1 2">8H-2</strain>
    </source>
</reference>
<dbReference type="RefSeq" id="WP_148622918.1">
    <property type="nucleotide sequence ID" value="NZ_SDGZ01000015.1"/>
</dbReference>
<keyword evidence="2" id="KW-1185">Reference proteome</keyword>
<protein>
    <submittedName>
        <fullName evidence="1">Uncharacterized protein</fullName>
    </submittedName>
</protein>
<gene>
    <name evidence="1" type="ORF">ESZ50_07365</name>
</gene>
<evidence type="ECO:0000313" key="1">
    <source>
        <dbReference type="EMBL" id="TYC49056.1"/>
    </source>
</evidence>
<dbReference type="EMBL" id="SDGZ01000015">
    <property type="protein sequence ID" value="TYC49056.1"/>
    <property type="molecule type" value="Genomic_DNA"/>
</dbReference>
<evidence type="ECO:0000313" key="2">
    <source>
        <dbReference type="Proteomes" id="UP000371977"/>
    </source>
</evidence>
<organism evidence="1 2">
    <name type="scientific">Weissella muntiaci</name>
    <dbReference type="NCBI Taxonomy" id="2508881"/>
    <lineage>
        <taxon>Bacteria</taxon>
        <taxon>Bacillati</taxon>
        <taxon>Bacillota</taxon>
        <taxon>Bacilli</taxon>
        <taxon>Lactobacillales</taxon>
        <taxon>Lactobacillaceae</taxon>
        <taxon>Weissella</taxon>
    </lineage>
</organism>
<dbReference type="OrthoDB" id="5121495at2"/>
<accession>A0A6C2C626</accession>
<name>A0A6C2C626_9LACO</name>
<proteinExistence type="predicted"/>
<comment type="caution">
    <text evidence="1">The sequence shown here is derived from an EMBL/GenBank/DDBJ whole genome shotgun (WGS) entry which is preliminary data.</text>
</comment>
<sequence length="121" mass="13325">MYAVKINANQNGLVSIEQVDWSTSSGLKQIQQAVNANNVDVIALRQSKIGQRGIDLWMDDEALFSAQISVWRLIWYGVEVRTAVGNSFLVLAVDAEGASHGLSKATLQEVLVNLRLEPWEG</sequence>